<dbReference type="EMBL" id="LT670844">
    <property type="protein sequence ID" value="SHJ94267.1"/>
    <property type="molecule type" value="Genomic_DNA"/>
</dbReference>
<sequence length="34" mass="3992">MNSKDQFAGLEIMSRERAALAKKKMEYWLAESEE</sequence>
<dbReference type="AlphaFoldDB" id="A0A1M6NF12"/>
<organism evidence="1 2">
    <name type="scientific">Bradyrhizobium lablabi</name>
    <dbReference type="NCBI Taxonomy" id="722472"/>
    <lineage>
        <taxon>Bacteria</taxon>
        <taxon>Pseudomonadati</taxon>
        <taxon>Pseudomonadota</taxon>
        <taxon>Alphaproteobacteria</taxon>
        <taxon>Hyphomicrobiales</taxon>
        <taxon>Nitrobacteraceae</taxon>
        <taxon>Bradyrhizobium</taxon>
    </lineage>
</organism>
<evidence type="ECO:0000313" key="1">
    <source>
        <dbReference type="EMBL" id="SHJ94267.1"/>
    </source>
</evidence>
<accession>A0A1M6NF12</accession>
<dbReference type="Proteomes" id="UP000189935">
    <property type="component" value="Chromosome I"/>
</dbReference>
<proteinExistence type="predicted"/>
<reference evidence="1 2" key="1">
    <citation type="submission" date="2016-11" db="EMBL/GenBank/DDBJ databases">
        <authorList>
            <person name="Jaros S."/>
            <person name="Januszkiewicz K."/>
            <person name="Wedrychowicz H."/>
        </authorList>
    </citation>
    <scope>NUCLEOTIDE SEQUENCE [LARGE SCALE GENOMIC DNA]</scope>
    <source>
        <strain evidence="1 2">GAS499</strain>
    </source>
</reference>
<gene>
    <name evidence="1" type="ORF">SAMN05444159_1976</name>
</gene>
<protein>
    <submittedName>
        <fullName evidence="1">Uncharacterized protein</fullName>
    </submittedName>
</protein>
<evidence type="ECO:0000313" key="2">
    <source>
        <dbReference type="Proteomes" id="UP000189935"/>
    </source>
</evidence>
<name>A0A1M6NF12_9BRAD</name>